<dbReference type="AlphaFoldDB" id="A0A175RKP9"/>
<accession>A0A175RKP9</accession>
<dbReference type="SUPFAM" id="SSF56349">
    <property type="entry name" value="DNA breaking-rejoining enzymes"/>
    <property type="match status" value="1"/>
</dbReference>
<keyword evidence="4" id="KW-1185">Reference proteome</keyword>
<name>A0A175RKP9_9HYPH</name>
<gene>
    <name evidence="3" type="ORF">NS365_18645</name>
</gene>
<dbReference type="InterPro" id="IPR011010">
    <property type="entry name" value="DNA_brk_join_enz"/>
</dbReference>
<protein>
    <submittedName>
        <fullName evidence="3">Integrase</fullName>
    </submittedName>
</protein>
<dbReference type="Proteomes" id="UP000078529">
    <property type="component" value="Unassembled WGS sequence"/>
</dbReference>
<dbReference type="PATRIC" id="fig|401562.4.peg.3668"/>
<sequence length="296" mass="33387">MDALAKSLKVMCEHNADGAFTTQDQRARGLSMIAHELRALGYQVPDARNLKPKHIEVLVRHWKAERLSGATIRNRMSWLRWAAEKVRKPNIIPRDNAALGIESRSTYRGQKATATPAAKLAALPDERMRLAVRLQMAFGLRLEESLKFRVSVADKGTLLTMQGSWCKGGRTRSMPVLIQQQRDLLDELHQVCGDGSLVPNGVKFVTYMRQMQREGLKAKIPSFHEHRRWHARWRFRTMAGVPCPADGGPLHDDLSPAERARLDAVRLEVSRELGHGRIDVTDAYLGFRWATKGGAK</sequence>
<evidence type="ECO:0000256" key="1">
    <source>
        <dbReference type="ARBA" id="ARBA00023172"/>
    </source>
</evidence>
<evidence type="ECO:0000313" key="3">
    <source>
        <dbReference type="EMBL" id="KTR03359.1"/>
    </source>
</evidence>
<dbReference type="EMBL" id="LDQA01000054">
    <property type="protein sequence ID" value="KTR03359.1"/>
    <property type="molecule type" value="Genomic_DNA"/>
</dbReference>
<dbReference type="RefSeq" id="WP_058601801.1">
    <property type="nucleotide sequence ID" value="NZ_LDQA01000054.1"/>
</dbReference>
<feature type="domain" description="Putative integrase N-terminal" evidence="2">
    <location>
        <begin position="1"/>
        <end position="82"/>
    </location>
</feature>
<dbReference type="Gene3D" id="1.10.443.10">
    <property type="entry name" value="Intergrase catalytic core"/>
    <property type="match status" value="1"/>
</dbReference>
<evidence type="ECO:0000313" key="4">
    <source>
        <dbReference type="Proteomes" id="UP000078529"/>
    </source>
</evidence>
<dbReference type="Pfam" id="PF12834">
    <property type="entry name" value="Phage_int_SAM_2"/>
    <property type="match status" value="1"/>
</dbReference>
<dbReference type="GO" id="GO:0006310">
    <property type="term" value="P:DNA recombination"/>
    <property type="evidence" value="ECO:0007669"/>
    <property type="project" value="UniProtKB-KW"/>
</dbReference>
<organism evidence="3 4">
    <name type="scientific">Aureimonas ureilytica</name>
    <dbReference type="NCBI Taxonomy" id="401562"/>
    <lineage>
        <taxon>Bacteria</taxon>
        <taxon>Pseudomonadati</taxon>
        <taxon>Pseudomonadota</taxon>
        <taxon>Alphaproteobacteria</taxon>
        <taxon>Hyphomicrobiales</taxon>
        <taxon>Aurantimonadaceae</taxon>
        <taxon>Aureimonas</taxon>
    </lineage>
</organism>
<comment type="caution">
    <text evidence="3">The sequence shown here is derived from an EMBL/GenBank/DDBJ whole genome shotgun (WGS) entry which is preliminary data.</text>
</comment>
<dbReference type="GO" id="GO:0003677">
    <property type="term" value="F:DNA binding"/>
    <property type="evidence" value="ECO:0007669"/>
    <property type="project" value="InterPro"/>
</dbReference>
<dbReference type="GO" id="GO:0015074">
    <property type="term" value="P:DNA integration"/>
    <property type="evidence" value="ECO:0007669"/>
    <property type="project" value="InterPro"/>
</dbReference>
<reference evidence="3 4" key="1">
    <citation type="journal article" date="2016" name="Front. Microbiol.">
        <title>Genomic Resource of Rice Seed Associated Bacteria.</title>
        <authorList>
            <person name="Midha S."/>
            <person name="Bansal K."/>
            <person name="Sharma S."/>
            <person name="Kumar N."/>
            <person name="Patil P.P."/>
            <person name="Chaudhry V."/>
            <person name="Patil P.B."/>
        </authorList>
    </citation>
    <scope>NUCLEOTIDE SEQUENCE [LARGE SCALE GENOMIC DNA]</scope>
    <source>
        <strain evidence="3 4">NS365</strain>
    </source>
</reference>
<proteinExistence type="predicted"/>
<evidence type="ECO:0000259" key="2">
    <source>
        <dbReference type="Pfam" id="PF12834"/>
    </source>
</evidence>
<dbReference type="InterPro" id="IPR024457">
    <property type="entry name" value="Putative_integrase_N"/>
</dbReference>
<dbReference type="InterPro" id="IPR013762">
    <property type="entry name" value="Integrase-like_cat_sf"/>
</dbReference>
<keyword evidence="1" id="KW-0233">DNA recombination</keyword>